<feature type="active site" description="O-(5'-phospho-DNA)-serine intermediate" evidence="4 5">
    <location>
        <position position="15"/>
    </location>
</feature>
<evidence type="ECO:0000256" key="5">
    <source>
        <dbReference type="PROSITE-ProRule" id="PRU10137"/>
    </source>
</evidence>
<keyword evidence="10" id="KW-1185">Reference proteome</keyword>
<proteinExistence type="predicted"/>
<dbReference type="AlphaFoldDB" id="A0A7G9WDR4"/>
<name>A0A7G9WDR4_9FIRM</name>
<feature type="coiled-coil region" evidence="6">
    <location>
        <begin position="389"/>
        <end position="416"/>
    </location>
</feature>
<reference evidence="9 10" key="1">
    <citation type="submission" date="2020-08" db="EMBL/GenBank/DDBJ databases">
        <authorList>
            <person name="Ren C."/>
            <person name="Gu Y."/>
            <person name="Xu Y."/>
        </authorList>
    </citation>
    <scope>NUCLEOTIDE SEQUENCE [LARGE SCALE GENOMIC DNA]</scope>
    <source>
        <strain evidence="9 10">LBM18003</strain>
    </source>
</reference>
<dbReference type="PROSITE" id="PS51736">
    <property type="entry name" value="RECOMBINASES_3"/>
    <property type="match status" value="1"/>
</dbReference>
<dbReference type="Gene3D" id="3.40.50.1390">
    <property type="entry name" value="Resolvase, N-terminal catalytic domain"/>
    <property type="match status" value="1"/>
</dbReference>
<dbReference type="GO" id="GO:0015074">
    <property type="term" value="P:DNA integration"/>
    <property type="evidence" value="ECO:0007669"/>
    <property type="project" value="UniProtKB-KW"/>
</dbReference>
<dbReference type="PANTHER" id="PTHR30461">
    <property type="entry name" value="DNA-INVERTASE FROM LAMBDOID PROPHAGE"/>
    <property type="match status" value="1"/>
</dbReference>
<dbReference type="PROSITE" id="PS00397">
    <property type="entry name" value="RECOMBINASES_1"/>
    <property type="match status" value="1"/>
</dbReference>
<dbReference type="PANTHER" id="PTHR30461:SF23">
    <property type="entry name" value="DNA RECOMBINASE-RELATED"/>
    <property type="match status" value="1"/>
</dbReference>
<organism evidence="9 10">
    <name type="scientific">Caproicibacterium amylolyticum</name>
    <dbReference type="NCBI Taxonomy" id="2766537"/>
    <lineage>
        <taxon>Bacteria</taxon>
        <taxon>Bacillati</taxon>
        <taxon>Bacillota</taxon>
        <taxon>Clostridia</taxon>
        <taxon>Eubacteriales</taxon>
        <taxon>Oscillospiraceae</taxon>
        <taxon>Caproicibacterium</taxon>
    </lineage>
</organism>
<evidence type="ECO:0000313" key="9">
    <source>
        <dbReference type="EMBL" id="QNO16826.1"/>
    </source>
</evidence>
<gene>
    <name evidence="9" type="ORF">H6X83_07515</name>
</gene>
<accession>A0A7G9WDR4</accession>
<feature type="domain" description="Recombinase" evidence="8">
    <location>
        <begin position="163"/>
        <end position="262"/>
    </location>
</feature>
<dbReference type="EMBL" id="CP060696">
    <property type="protein sequence ID" value="QNO16826.1"/>
    <property type="molecule type" value="Genomic_DNA"/>
</dbReference>
<dbReference type="InterPro" id="IPR038109">
    <property type="entry name" value="DNA_bind_recomb_sf"/>
</dbReference>
<dbReference type="GO" id="GO:0000150">
    <property type="term" value="F:DNA strand exchange activity"/>
    <property type="evidence" value="ECO:0007669"/>
    <property type="project" value="InterPro"/>
</dbReference>
<keyword evidence="2" id="KW-0238">DNA-binding</keyword>
<dbReference type="Pfam" id="PF07508">
    <property type="entry name" value="Recombinase"/>
    <property type="match status" value="1"/>
</dbReference>
<dbReference type="Gene3D" id="3.90.1750.20">
    <property type="entry name" value="Putative Large Serine Recombinase, Chain B, Domain 2"/>
    <property type="match status" value="1"/>
</dbReference>
<dbReference type="Pfam" id="PF13408">
    <property type="entry name" value="Zn_ribbon_recom"/>
    <property type="match status" value="1"/>
</dbReference>
<evidence type="ECO:0000256" key="1">
    <source>
        <dbReference type="ARBA" id="ARBA00022908"/>
    </source>
</evidence>
<keyword evidence="3" id="KW-0233">DNA recombination</keyword>
<evidence type="ECO:0000256" key="6">
    <source>
        <dbReference type="SAM" id="Coils"/>
    </source>
</evidence>
<dbReference type="InterPro" id="IPR011109">
    <property type="entry name" value="DNA_bind_recombinase_dom"/>
</dbReference>
<evidence type="ECO:0000256" key="2">
    <source>
        <dbReference type="ARBA" id="ARBA00023125"/>
    </source>
</evidence>
<dbReference type="InterPro" id="IPR006118">
    <property type="entry name" value="Recombinase_CS"/>
</dbReference>
<protein>
    <submittedName>
        <fullName evidence="9">Recombinase family protein</fullName>
    </submittedName>
</protein>
<evidence type="ECO:0000259" key="7">
    <source>
        <dbReference type="PROSITE" id="PS51736"/>
    </source>
</evidence>
<evidence type="ECO:0000256" key="3">
    <source>
        <dbReference type="ARBA" id="ARBA00023172"/>
    </source>
</evidence>
<dbReference type="KEGG" id="caml:H6X83_07515"/>
<dbReference type="SUPFAM" id="SSF53041">
    <property type="entry name" value="Resolvase-like"/>
    <property type="match status" value="1"/>
</dbReference>
<dbReference type="InterPro" id="IPR006119">
    <property type="entry name" value="Resolv_N"/>
</dbReference>
<dbReference type="PROSITE" id="PS51737">
    <property type="entry name" value="RECOMBINASE_DNA_BIND"/>
    <property type="match status" value="1"/>
</dbReference>
<feature type="domain" description="Resolvase/invertase-type recombinase catalytic" evidence="7">
    <location>
        <begin position="7"/>
        <end position="154"/>
    </location>
</feature>
<keyword evidence="6" id="KW-0175">Coiled coil</keyword>
<dbReference type="GO" id="GO:0003677">
    <property type="term" value="F:DNA binding"/>
    <property type="evidence" value="ECO:0007669"/>
    <property type="project" value="UniProtKB-KW"/>
</dbReference>
<keyword evidence="1" id="KW-0229">DNA integration</keyword>
<evidence type="ECO:0000256" key="4">
    <source>
        <dbReference type="PIRSR" id="PIRSR606118-50"/>
    </source>
</evidence>
<dbReference type="SMART" id="SM00857">
    <property type="entry name" value="Resolvase"/>
    <property type="match status" value="1"/>
</dbReference>
<dbReference type="InterPro" id="IPR036162">
    <property type="entry name" value="Resolvase-like_N_sf"/>
</dbReference>
<dbReference type="InterPro" id="IPR050639">
    <property type="entry name" value="SSR_resolvase"/>
</dbReference>
<dbReference type="Proteomes" id="UP000516046">
    <property type="component" value="Chromosome"/>
</dbReference>
<sequence length="468" mass="53698">MEKSFTHVGCYVRVSTENQLENYSIGEQTERLGAYCKAKGWHIYKFYPDPGFSGGNMNRPALQQMLQDVHAGLLDMIIVYKLDRLSRSQKDTLTLIEDEFLVNNVEFTSMSENFDTSAPLGRAMIGILSVFAQLEKDQITERFTMGRIGRCKAGYFHGGGNAPTGYNYVNGKLVVDDYKAEQVRLAYQMFLAGSNVNAICNTLHEKFGSWNNSTSVYNVLHNSLYIGKVKFKGKEFDGVHTPIISKEDFEQVQQLFHSSKRAKKKNGYTKTPFRANYLLSSLIYCKHCGARYSANHGYYKCYSRSKSEKKYIVDPNCKNKNYEISELDKLVIDEIHRIKYDKEYFDKVLGQRPTNQKANEHKAIQSSLNDIKIQIARLLDLYQVGSLPIEEISDRMDKLQTRKNYFEKELASSQSEIDAPLKMFMGALASMDTVLLKKGTLEEKRLLISTLIKSIWIDEDTINIKWRI</sequence>
<dbReference type="Pfam" id="PF00239">
    <property type="entry name" value="Resolvase"/>
    <property type="match status" value="1"/>
</dbReference>
<evidence type="ECO:0000313" key="10">
    <source>
        <dbReference type="Proteomes" id="UP000516046"/>
    </source>
</evidence>
<dbReference type="InterPro" id="IPR025827">
    <property type="entry name" value="Zn_ribbon_recom_dom"/>
</dbReference>
<dbReference type="CDD" id="cd03768">
    <property type="entry name" value="SR_ResInv"/>
    <property type="match status" value="1"/>
</dbReference>
<evidence type="ECO:0000259" key="8">
    <source>
        <dbReference type="PROSITE" id="PS51737"/>
    </source>
</evidence>